<reference evidence="1" key="1">
    <citation type="submission" date="2023-02" db="EMBL/GenBank/DDBJ databases">
        <title>Genome of toxic invasive species Heracleum sosnowskyi carries increased number of genes despite the absence of recent whole-genome duplications.</title>
        <authorList>
            <person name="Schelkunov M."/>
            <person name="Shtratnikova V."/>
            <person name="Makarenko M."/>
            <person name="Klepikova A."/>
            <person name="Omelchenko D."/>
            <person name="Novikova G."/>
            <person name="Obukhova E."/>
            <person name="Bogdanov V."/>
            <person name="Penin A."/>
            <person name="Logacheva M."/>
        </authorList>
    </citation>
    <scope>NUCLEOTIDE SEQUENCE</scope>
    <source>
        <strain evidence="1">Hsosn_3</strain>
        <tissue evidence="1">Leaf</tissue>
    </source>
</reference>
<name>A0AAD8IC04_9APIA</name>
<reference evidence="1" key="2">
    <citation type="submission" date="2023-05" db="EMBL/GenBank/DDBJ databases">
        <authorList>
            <person name="Schelkunov M.I."/>
        </authorList>
    </citation>
    <scope>NUCLEOTIDE SEQUENCE</scope>
    <source>
        <strain evidence="1">Hsosn_3</strain>
        <tissue evidence="1">Leaf</tissue>
    </source>
</reference>
<evidence type="ECO:0000313" key="2">
    <source>
        <dbReference type="Proteomes" id="UP001237642"/>
    </source>
</evidence>
<organism evidence="1 2">
    <name type="scientific">Heracleum sosnowskyi</name>
    <dbReference type="NCBI Taxonomy" id="360622"/>
    <lineage>
        <taxon>Eukaryota</taxon>
        <taxon>Viridiplantae</taxon>
        <taxon>Streptophyta</taxon>
        <taxon>Embryophyta</taxon>
        <taxon>Tracheophyta</taxon>
        <taxon>Spermatophyta</taxon>
        <taxon>Magnoliopsida</taxon>
        <taxon>eudicotyledons</taxon>
        <taxon>Gunneridae</taxon>
        <taxon>Pentapetalae</taxon>
        <taxon>asterids</taxon>
        <taxon>campanulids</taxon>
        <taxon>Apiales</taxon>
        <taxon>Apiaceae</taxon>
        <taxon>Apioideae</taxon>
        <taxon>apioid superclade</taxon>
        <taxon>Tordylieae</taxon>
        <taxon>Tordyliinae</taxon>
        <taxon>Heracleum</taxon>
    </lineage>
</organism>
<gene>
    <name evidence="1" type="ORF">POM88_020138</name>
</gene>
<dbReference type="EMBL" id="JAUIZM010000005">
    <property type="protein sequence ID" value="KAK1382403.1"/>
    <property type="molecule type" value="Genomic_DNA"/>
</dbReference>
<dbReference type="PANTHER" id="PTHR33527:SF28">
    <property type="entry name" value="GB|AAD43168.1"/>
    <property type="match status" value="1"/>
</dbReference>
<dbReference type="Proteomes" id="UP001237642">
    <property type="component" value="Unassembled WGS sequence"/>
</dbReference>
<evidence type="ECO:0000313" key="1">
    <source>
        <dbReference type="EMBL" id="KAK1382403.1"/>
    </source>
</evidence>
<protein>
    <submittedName>
        <fullName evidence="1">Uncharacterized protein</fullName>
    </submittedName>
</protein>
<dbReference type="AlphaFoldDB" id="A0AAD8IC04"/>
<sequence length="119" mass="14148">MLMHVVAFLIWLERTRYSHRPVHKVIAWPFHLVDELDNEIAGFLRCLEREEIGSDQYICLYSIRKFCSRHIKLFEFHHKRNRILESIAKIVSEVCKRAFKDILTSDSGFEDVAPDDRDS</sequence>
<accession>A0AAD8IC04</accession>
<dbReference type="PANTHER" id="PTHR33527">
    <property type="entry name" value="OS07G0274300 PROTEIN"/>
    <property type="match status" value="1"/>
</dbReference>
<keyword evidence="2" id="KW-1185">Reference proteome</keyword>
<proteinExistence type="predicted"/>
<comment type="caution">
    <text evidence="1">The sequence shown here is derived from an EMBL/GenBank/DDBJ whole genome shotgun (WGS) entry which is preliminary data.</text>
</comment>